<organism evidence="1 2">
    <name type="scientific">Mycena maculata</name>
    <dbReference type="NCBI Taxonomy" id="230809"/>
    <lineage>
        <taxon>Eukaryota</taxon>
        <taxon>Fungi</taxon>
        <taxon>Dikarya</taxon>
        <taxon>Basidiomycota</taxon>
        <taxon>Agaricomycotina</taxon>
        <taxon>Agaricomycetes</taxon>
        <taxon>Agaricomycetidae</taxon>
        <taxon>Agaricales</taxon>
        <taxon>Marasmiineae</taxon>
        <taxon>Mycenaceae</taxon>
        <taxon>Mycena</taxon>
    </lineage>
</organism>
<dbReference type="Proteomes" id="UP001215280">
    <property type="component" value="Unassembled WGS sequence"/>
</dbReference>
<proteinExistence type="predicted"/>
<protein>
    <submittedName>
        <fullName evidence="1">Uncharacterized protein</fullName>
    </submittedName>
</protein>
<dbReference type="AlphaFoldDB" id="A0AAD7IF02"/>
<reference evidence="1" key="1">
    <citation type="submission" date="2023-03" db="EMBL/GenBank/DDBJ databases">
        <title>Massive genome expansion in bonnet fungi (Mycena s.s.) driven by repeated elements and novel gene families across ecological guilds.</title>
        <authorList>
            <consortium name="Lawrence Berkeley National Laboratory"/>
            <person name="Harder C.B."/>
            <person name="Miyauchi S."/>
            <person name="Viragh M."/>
            <person name="Kuo A."/>
            <person name="Thoen E."/>
            <person name="Andreopoulos B."/>
            <person name="Lu D."/>
            <person name="Skrede I."/>
            <person name="Drula E."/>
            <person name="Henrissat B."/>
            <person name="Morin E."/>
            <person name="Kohler A."/>
            <person name="Barry K."/>
            <person name="LaButti K."/>
            <person name="Morin E."/>
            <person name="Salamov A."/>
            <person name="Lipzen A."/>
            <person name="Mereny Z."/>
            <person name="Hegedus B."/>
            <person name="Baldrian P."/>
            <person name="Stursova M."/>
            <person name="Weitz H."/>
            <person name="Taylor A."/>
            <person name="Grigoriev I.V."/>
            <person name="Nagy L.G."/>
            <person name="Martin F."/>
            <person name="Kauserud H."/>
        </authorList>
    </citation>
    <scope>NUCLEOTIDE SEQUENCE</scope>
    <source>
        <strain evidence="1">CBHHK188m</strain>
    </source>
</reference>
<dbReference type="EMBL" id="JARJLG010000128">
    <property type="protein sequence ID" value="KAJ7740280.1"/>
    <property type="molecule type" value="Genomic_DNA"/>
</dbReference>
<sequence length="52" mass="6001">RPAQLTMMHVQELVDLTIDFLHDSLADLKRCSLVGRSWLPASQYHLFSYLAL</sequence>
<gene>
    <name evidence="1" type="ORF">DFH07DRAFT_710468</name>
</gene>
<name>A0AAD7IF02_9AGAR</name>
<accession>A0AAD7IF02</accession>
<feature type="non-terminal residue" evidence="1">
    <location>
        <position position="1"/>
    </location>
</feature>
<keyword evidence="2" id="KW-1185">Reference proteome</keyword>
<comment type="caution">
    <text evidence="1">The sequence shown here is derived from an EMBL/GenBank/DDBJ whole genome shotgun (WGS) entry which is preliminary data.</text>
</comment>
<feature type="non-terminal residue" evidence="1">
    <location>
        <position position="52"/>
    </location>
</feature>
<evidence type="ECO:0000313" key="2">
    <source>
        <dbReference type="Proteomes" id="UP001215280"/>
    </source>
</evidence>
<evidence type="ECO:0000313" key="1">
    <source>
        <dbReference type="EMBL" id="KAJ7740280.1"/>
    </source>
</evidence>